<keyword evidence="1" id="KW-0732">Signal</keyword>
<protein>
    <recommendedName>
        <fullName evidence="2">SCP domain-containing protein</fullName>
    </recommendedName>
</protein>
<sequence length="165" mass="18718">MRTNAVIICFVSVLYLVLCILGHHHDAPKDYLKGHNHARASVGVQPLKWNQPLQGVAQRFLNKHVEDCLEGQLSAVASRYYGQNNAHNLVSEITVAEAVASWVEQKQYYDYHTNSCNGADCRCYTQVVWRNSTHIGCDRVRCRNGGTLVTCIYRPRGNLVDQRPY</sequence>
<name>A0ABU6YS84_9FABA</name>
<dbReference type="Proteomes" id="UP001341840">
    <property type="component" value="Unassembled WGS sequence"/>
</dbReference>
<reference evidence="3 4" key="1">
    <citation type="journal article" date="2023" name="Plants (Basel)">
        <title>Bridging the Gap: Combining Genomics and Transcriptomics Approaches to Understand Stylosanthes scabra, an Orphan Legume from the Brazilian Caatinga.</title>
        <authorList>
            <person name="Ferreira-Neto J.R.C."/>
            <person name="da Silva M.D."/>
            <person name="Binneck E."/>
            <person name="de Melo N.F."/>
            <person name="da Silva R.H."/>
            <person name="de Melo A.L.T.M."/>
            <person name="Pandolfi V."/>
            <person name="Bustamante F.O."/>
            <person name="Brasileiro-Vidal A.C."/>
            <person name="Benko-Iseppon A.M."/>
        </authorList>
    </citation>
    <scope>NUCLEOTIDE SEQUENCE [LARGE SCALE GENOMIC DNA]</scope>
    <source>
        <tissue evidence="3">Leaves</tissue>
    </source>
</reference>
<evidence type="ECO:0000313" key="3">
    <source>
        <dbReference type="EMBL" id="MED6212321.1"/>
    </source>
</evidence>
<feature type="chain" id="PRO_5047377260" description="SCP domain-containing protein" evidence="1">
    <location>
        <begin position="20"/>
        <end position="165"/>
    </location>
</feature>
<gene>
    <name evidence="3" type="ORF">PIB30_082234</name>
</gene>
<comment type="caution">
    <text evidence="3">The sequence shown here is derived from an EMBL/GenBank/DDBJ whole genome shotgun (WGS) entry which is preliminary data.</text>
</comment>
<proteinExistence type="predicted"/>
<dbReference type="PRINTS" id="PR00837">
    <property type="entry name" value="V5TPXLIKE"/>
</dbReference>
<dbReference type="InterPro" id="IPR001283">
    <property type="entry name" value="CRISP-related"/>
</dbReference>
<dbReference type="Pfam" id="PF00188">
    <property type="entry name" value="CAP"/>
    <property type="match status" value="1"/>
</dbReference>
<feature type="signal peptide" evidence="1">
    <location>
        <begin position="1"/>
        <end position="19"/>
    </location>
</feature>
<dbReference type="SMART" id="SM00198">
    <property type="entry name" value="SCP"/>
    <property type="match status" value="1"/>
</dbReference>
<evidence type="ECO:0000256" key="1">
    <source>
        <dbReference type="SAM" id="SignalP"/>
    </source>
</evidence>
<dbReference type="SUPFAM" id="SSF55797">
    <property type="entry name" value="PR-1-like"/>
    <property type="match status" value="1"/>
</dbReference>
<dbReference type="PANTHER" id="PTHR10334">
    <property type="entry name" value="CYSTEINE-RICH SECRETORY PROTEIN-RELATED"/>
    <property type="match status" value="1"/>
</dbReference>
<accession>A0ABU6YS84</accession>
<feature type="domain" description="SCP" evidence="2">
    <location>
        <begin position="26"/>
        <end position="161"/>
    </location>
</feature>
<dbReference type="EMBL" id="JASCZI010242913">
    <property type="protein sequence ID" value="MED6212321.1"/>
    <property type="molecule type" value="Genomic_DNA"/>
</dbReference>
<evidence type="ECO:0000313" key="4">
    <source>
        <dbReference type="Proteomes" id="UP001341840"/>
    </source>
</evidence>
<keyword evidence="4" id="KW-1185">Reference proteome</keyword>
<dbReference type="Gene3D" id="3.40.33.10">
    <property type="entry name" value="CAP"/>
    <property type="match status" value="1"/>
</dbReference>
<dbReference type="InterPro" id="IPR035940">
    <property type="entry name" value="CAP_sf"/>
</dbReference>
<evidence type="ECO:0000259" key="2">
    <source>
        <dbReference type="SMART" id="SM00198"/>
    </source>
</evidence>
<dbReference type="InterPro" id="IPR014044">
    <property type="entry name" value="CAP_dom"/>
</dbReference>
<organism evidence="3 4">
    <name type="scientific">Stylosanthes scabra</name>
    <dbReference type="NCBI Taxonomy" id="79078"/>
    <lineage>
        <taxon>Eukaryota</taxon>
        <taxon>Viridiplantae</taxon>
        <taxon>Streptophyta</taxon>
        <taxon>Embryophyta</taxon>
        <taxon>Tracheophyta</taxon>
        <taxon>Spermatophyta</taxon>
        <taxon>Magnoliopsida</taxon>
        <taxon>eudicotyledons</taxon>
        <taxon>Gunneridae</taxon>
        <taxon>Pentapetalae</taxon>
        <taxon>rosids</taxon>
        <taxon>fabids</taxon>
        <taxon>Fabales</taxon>
        <taxon>Fabaceae</taxon>
        <taxon>Papilionoideae</taxon>
        <taxon>50 kb inversion clade</taxon>
        <taxon>dalbergioids sensu lato</taxon>
        <taxon>Dalbergieae</taxon>
        <taxon>Pterocarpus clade</taxon>
        <taxon>Stylosanthes</taxon>
    </lineage>
</organism>